<dbReference type="EMBL" id="FXXP01000001">
    <property type="protein sequence ID" value="SMX26827.1"/>
    <property type="molecule type" value="Genomic_DNA"/>
</dbReference>
<sequence>MTQSSKQSFGVSYEEVRKPLDKKDLAIIRRAINERGGFDGRVIKEALSFYKVEDRDVEQLKTRVSPHQTPESLSYEDKLNSLVLCCLASAALGEEELSTITGYDRDEFYTTIRRLYHGVRMSIKKKSM</sequence>
<accession>A0A238J9G3</accession>
<dbReference type="Proteomes" id="UP000225972">
    <property type="component" value="Unassembled WGS sequence"/>
</dbReference>
<evidence type="ECO:0000313" key="2">
    <source>
        <dbReference type="Proteomes" id="UP000225972"/>
    </source>
</evidence>
<reference evidence="2" key="1">
    <citation type="submission" date="2017-05" db="EMBL/GenBank/DDBJ databases">
        <authorList>
            <person name="Rodrigo-Torres L."/>
            <person name="Arahal R. D."/>
            <person name="Lucena T."/>
        </authorList>
    </citation>
    <scope>NUCLEOTIDE SEQUENCE [LARGE SCALE GENOMIC DNA]</scope>
    <source>
        <strain evidence="2">CECT 8649</strain>
    </source>
</reference>
<dbReference type="AlphaFoldDB" id="A0A238J9G3"/>
<protein>
    <submittedName>
        <fullName evidence="1">Uncharacterized protein</fullName>
    </submittedName>
</protein>
<organism evidence="1 2">
    <name type="scientific">Pelagimonas phthalicica</name>
    <dbReference type="NCBI Taxonomy" id="1037362"/>
    <lineage>
        <taxon>Bacteria</taxon>
        <taxon>Pseudomonadati</taxon>
        <taxon>Pseudomonadota</taxon>
        <taxon>Alphaproteobacteria</taxon>
        <taxon>Rhodobacterales</taxon>
        <taxon>Roseobacteraceae</taxon>
        <taxon>Pelagimonas</taxon>
    </lineage>
</organism>
<evidence type="ECO:0000313" key="1">
    <source>
        <dbReference type="EMBL" id="SMX26827.1"/>
    </source>
</evidence>
<gene>
    <name evidence="1" type="ORF">TRP8649_00920</name>
</gene>
<keyword evidence="2" id="KW-1185">Reference proteome</keyword>
<dbReference type="RefSeq" id="WP_099242941.1">
    <property type="nucleotide sequence ID" value="NZ_FXXP01000001.1"/>
</dbReference>
<name>A0A238J9G3_9RHOB</name>
<proteinExistence type="predicted"/>